<organism evidence="1">
    <name type="scientific">Oryza punctata</name>
    <name type="common">Red rice</name>
    <dbReference type="NCBI Taxonomy" id="4537"/>
    <lineage>
        <taxon>Eukaryota</taxon>
        <taxon>Viridiplantae</taxon>
        <taxon>Streptophyta</taxon>
        <taxon>Embryophyta</taxon>
        <taxon>Tracheophyta</taxon>
        <taxon>Spermatophyta</taxon>
        <taxon>Magnoliopsida</taxon>
        <taxon>Liliopsida</taxon>
        <taxon>Poales</taxon>
        <taxon>Poaceae</taxon>
        <taxon>BOP clade</taxon>
        <taxon>Oryzoideae</taxon>
        <taxon>Oryzeae</taxon>
        <taxon>Oryzinae</taxon>
        <taxon>Oryza</taxon>
    </lineage>
</organism>
<dbReference type="HOGENOM" id="CLU_2137561_0_0_1"/>
<protein>
    <submittedName>
        <fullName evidence="1">Uncharacterized protein</fullName>
    </submittedName>
</protein>
<proteinExistence type="predicted"/>
<evidence type="ECO:0000313" key="1">
    <source>
        <dbReference type="EnsemblPlants" id="OPUNC07G05320.1"/>
    </source>
</evidence>
<evidence type="ECO:0000313" key="2">
    <source>
        <dbReference type="Proteomes" id="UP000026962"/>
    </source>
</evidence>
<dbReference type="AlphaFoldDB" id="A0A0E0LHY0"/>
<reference evidence="1" key="2">
    <citation type="submission" date="2018-05" db="EMBL/GenBank/DDBJ databases">
        <title>OpunRS2 (Oryza punctata Reference Sequence Version 2).</title>
        <authorList>
            <person name="Zhang J."/>
            <person name="Kudrna D."/>
            <person name="Lee S."/>
            <person name="Talag J."/>
            <person name="Welchert J."/>
            <person name="Wing R.A."/>
        </authorList>
    </citation>
    <scope>NUCLEOTIDE SEQUENCE [LARGE SCALE GENOMIC DNA]</scope>
</reference>
<keyword evidence="2" id="KW-1185">Reference proteome</keyword>
<dbReference type="Gramene" id="OPUNC07G05320.1">
    <property type="protein sequence ID" value="OPUNC07G05320.1"/>
    <property type="gene ID" value="OPUNC07G05320"/>
</dbReference>
<sequence>MAIGCRKKGSETIVVSKATSHKSKFGVTGVTFKRNPSEKYNNPGNKITNIVKMKEITVPGHVELLIGPTQRKKFNGQAKILAEGGKVVCYPLRSSACATQRALYKLIATLELA</sequence>
<name>A0A0E0LHY0_ORYPU</name>
<dbReference type="EnsemblPlants" id="OPUNC07G05320.1">
    <property type="protein sequence ID" value="OPUNC07G05320.1"/>
    <property type="gene ID" value="OPUNC07G05320"/>
</dbReference>
<reference evidence="1" key="1">
    <citation type="submission" date="2015-04" db="UniProtKB">
        <authorList>
            <consortium name="EnsemblPlants"/>
        </authorList>
    </citation>
    <scope>IDENTIFICATION</scope>
</reference>
<accession>A0A0E0LHY0</accession>
<dbReference type="Proteomes" id="UP000026962">
    <property type="component" value="Chromosome 7"/>
</dbReference>